<protein>
    <submittedName>
        <fullName evidence="2">Uncharacterized protein</fullName>
    </submittedName>
</protein>
<evidence type="ECO:0000313" key="3">
    <source>
        <dbReference type="Proteomes" id="UP000314982"/>
    </source>
</evidence>
<proteinExistence type="predicted"/>
<feature type="transmembrane region" description="Helical" evidence="1">
    <location>
        <begin position="58"/>
        <end position="82"/>
    </location>
</feature>
<keyword evidence="1" id="KW-1133">Transmembrane helix</keyword>
<dbReference type="Ensembl" id="ENSHHUT00000011700.1">
    <property type="protein sequence ID" value="ENSHHUP00000011345.1"/>
    <property type="gene ID" value="ENSHHUG00000006921.1"/>
</dbReference>
<sequence length="95" mass="10600">MYTIIDTILIIYTAPSFPLRQECKSITKRVAVHGDPTRGLLSYGLIRLDIPDRPQSNLLIMMAPVAGIWVLGLFLLVLIPIAKTGNRQVSRLANR</sequence>
<dbReference type="STRING" id="62062.ENSHHUP00000011345"/>
<keyword evidence="3" id="KW-1185">Reference proteome</keyword>
<evidence type="ECO:0000313" key="2">
    <source>
        <dbReference type="Ensembl" id="ENSHHUP00000011345.1"/>
    </source>
</evidence>
<accession>A0A4W5KLQ7</accession>
<keyword evidence="1" id="KW-0472">Membrane</keyword>
<name>A0A4W5KLQ7_9TELE</name>
<dbReference type="AlphaFoldDB" id="A0A4W5KLQ7"/>
<reference evidence="2" key="2">
    <citation type="submission" date="2025-08" db="UniProtKB">
        <authorList>
            <consortium name="Ensembl"/>
        </authorList>
    </citation>
    <scope>IDENTIFICATION</scope>
</reference>
<organism evidence="2 3">
    <name type="scientific">Hucho hucho</name>
    <name type="common">huchen</name>
    <dbReference type="NCBI Taxonomy" id="62062"/>
    <lineage>
        <taxon>Eukaryota</taxon>
        <taxon>Metazoa</taxon>
        <taxon>Chordata</taxon>
        <taxon>Craniata</taxon>
        <taxon>Vertebrata</taxon>
        <taxon>Euteleostomi</taxon>
        <taxon>Actinopterygii</taxon>
        <taxon>Neopterygii</taxon>
        <taxon>Teleostei</taxon>
        <taxon>Protacanthopterygii</taxon>
        <taxon>Salmoniformes</taxon>
        <taxon>Salmonidae</taxon>
        <taxon>Salmoninae</taxon>
        <taxon>Hucho</taxon>
    </lineage>
</organism>
<evidence type="ECO:0000256" key="1">
    <source>
        <dbReference type="SAM" id="Phobius"/>
    </source>
</evidence>
<reference evidence="3" key="1">
    <citation type="submission" date="2018-06" db="EMBL/GenBank/DDBJ databases">
        <title>Genome assembly of Danube salmon.</title>
        <authorList>
            <person name="Macqueen D.J."/>
            <person name="Gundappa M.K."/>
        </authorList>
    </citation>
    <scope>NUCLEOTIDE SEQUENCE [LARGE SCALE GENOMIC DNA]</scope>
</reference>
<dbReference type="Proteomes" id="UP000314982">
    <property type="component" value="Unassembled WGS sequence"/>
</dbReference>
<reference evidence="2" key="3">
    <citation type="submission" date="2025-09" db="UniProtKB">
        <authorList>
            <consortium name="Ensembl"/>
        </authorList>
    </citation>
    <scope>IDENTIFICATION</scope>
</reference>
<keyword evidence="1" id="KW-0812">Transmembrane</keyword>